<name>V4RVE0_9HYPH</name>
<gene>
    <name evidence="1" type="ORF">N177_0436</name>
</gene>
<dbReference type="Proteomes" id="UP000017819">
    <property type="component" value="Unassembled WGS sequence"/>
</dbReference>
<reference evidence="1 2" key="1">
    <citation type="journal article" date="2014" name="Genome Announc.">
        <title>Draft Genome Sequence of Lutibaculum baratangense Strain AMV1T, Isolated from a Mud Volcano in Andamans, India.</title>
        <authorList>
            <person name="Singh A."/>
            <person name="Sreenivas A."/>
            <person name="Sathyanarayana Reddy G."/>
            <person name="Pinnaka A.K."/>
            <person name="Shivaji S."/>
        </authorList>
    </citation>
    <scope>NUCLEOTIDE SEQUENCE [LARGE SCALE GENOMIC DNA]</scope>
    <source>
        <strain evidence="1 2">AMV1</strain>
    </source>
</reference>
<evidence type="ECO:0000313" key="1">
    <source>
        <dbReference type="EMBL" id="ESR27010.1"/>
    </source>
</evidence>
<evidence type="ECO:0000313" key="2">
    <source>
        <dbReference type="Proteomes" id="UP000017819"/>
    </source>
</evidence>
<protein>
    <submittedName>
        <fullName evidence="1">Uncharacterized protein</fullName>
    </submittedName>
</protein>
<sequence>MDLSMKVSLWLSFGGMVVGSALPALTMLSFQDGLPHQAVASTSHLSQHAPIALPSLTSDGASALEAEKAVLAGGCPAAKGELRLLRVIVIEERKARPTPLKLQRPAEADEAAALSET</sequence>
<accession>V4RVE0</accession>
<dbReference type="AlphaFoldDB" id="V4RVE0"/>
<dbReference type="EMBL" id="AWXZ01000012">
    <property type="protein sequence ID" value="ESR27010.1"/>
    <property type="molecule type" value="Genomic_DNA"/>
</dbReference>
<keyword evidence="2" id="KW-1185">Reference proteome</keyword>
<comment type="caution">
    <text evidence="1">The sequence shown here is derived from an EMBL/GenBank/DDBJ whole genome shotgun (WGS) entry which is preliminary data.</text>
</comment>
<organism evidence="1 2">
    <name type="scientific">Lutibaculum baratangense AMV1</name>
    <dbReference type="NCBI Taxonomy" id="631454"/>
    <lineage>
        <taxon>Bacteria</taxon>
        <taxon>Pseudomonadati</taxon>
        <taxon>Pseudomonadota</taxon>
        <taxon>Alphaproteobacteria</taxon>
        <taxon>Hyphomicrobiales</taxon>
        <taxon>Tepidamorphaceae</taxon>
        <taxon>Lutibaculum</taxon>
    </lineage>
</organism>
<proteinExistence type="predicted"/>